<protein>
    <submittedName>
        <fullName evidence="10">MscS Mechanosensitive ion channel</fullName>
    </submittedName>
</protein>
<evidence type="ECO:0000256" key="3">
    <source>
        <dbReference type="ARBA" id="ARBA00022475"/>
    </source>
</evidence>
<evidence type="ECO:0000256" key="1">
    <source>
        <dbReference type="ARBA" id="ARBA00004651"/>
    </source>
</evidence>
<dbReference type="InterPro" id="IPR049278">
    <property type="entry name" value="MS_channel_C"/>
</dbReference>
<keyword evidence="11" id="KW-1185">Reference proteome</keyword>
<dbReference type="SUPFAM" id="SSF82861">
    <property type="entry name" value="Mechanosensitive channel protein MscS (YggB), transmembrane region"/>
    <property type="match status" value="1"/>
</dbReference>
<dbReference type="InterPro" id="IPR023408">
    <property type="entry name" value="MscS_beta-dom_sf"/>
</dbReference>
<feature type="transmembrane region" description="Helical" evidence="7">
    <location>
        <begin position="79"/>
        <end position="104"/>
    </location>
</feature>
<evidence type="ECO:0000256" key="2">
    <source>
        <dbReference type="ARBA" id="ARBA00008017"/>
    </source>
</evidence>
<keyword evidence="4 7" id="KW-0812">Transmembrane</keyword>
<feature type="transmembrane region" description="Helical" evidence="7">
    <location>
        <begin position="110"/>
        <end position="128"/>
    </location>
</feature>
<dbReference type="GO" id="GO:0005886">
    <property type="term" value="C:plasma membrane"/>
    <property type="evidence" value="ECO:0007669"/>
    <property type="project" value="UniProtKB-SubCell"/>
</dbReference>
<evidence type="ECO:0000313" key="11">
    <source>
        <dbReference type="Proteomes" id="UP000003165"/>
    </source>
</evidence>
<dbReference type="GO" id="GO:0008381">
    <property type="term" value="F:mechanosensitive monoatomic ion channel activity"/>
    <property type="evidence" value="ECO:0007669"/>
    <property type="project" value="UniProtKB-ARBA"/>
</dbReference>
<dbReference type="InterPro" id="IPR010920">
    <property type="entry name" value="LSM_dom_sf"/>
</dbReference>
<comment type="subcellular location">
    <subcellularLocation>
        <location evidence="1">Cell membrane</location>
        <topology evidence="1">Multi-pass membrane protein</topology>
    </subcellularLocation>
</comment>
<dbReference type="SUPFAM" id="SSF50182">
    <property type="entry name" value="Sm-like ribonucleoproteins"/>
    <property type="match status" value="1"/>
</dbReference>
<comment type="caution">
    <text evidence="10">The sequence shown here is derived from an EMBL/GenBank/DDBJ whole genome shotgun (WGS) entry which is preliminary data.</text>
</comment>
<dbReference type="SUPFAM" id="SSF82689">
    <property type="entry name" value="Mechanosensitive channel protein MscS (YggB), C-terminal domain"/>
    <property type="match status" value="1"/>
</dbReference>
<feature type="domain" description="Mechanosensitive ion channel MscS" evidence="8">
    <location>
        <begin position="273"/>
        <end position="338"/>
    </location>
</feature>
<dbReference type="InterPro" id="IPR006685">
    <property type="entry name" value="MscS_channel_2nd"/>
</dbReference>
<keyword evidence="3" id="KW-1003">Cell membrane</keyword>
<evidence type="ECO:0000256" key="7">
    <source>
        <dbReference type="SAM" id="Phobius"/>
    </source>
</evidence>
<dbReference type="Gene3D" id="2.30.30.60">
    <property type="match status" value="1"/>
</dbReference>
<keyword evidence="6 7" id="KW-0472">Membrane</keyword>
<evidence type="ECO:0000259" key="8">
    <source>
        <dbReference type="Pfam" id="PF00924"/>
    </source>
</evidence>
<feature type="transmembrane region" description="Helical" evidence="7">
    <location>
        <begin position="235"/>
        <end position="258"/>
    </location>
</feature>
<sequence length="447" mass="49410">MRRNRLSLSPIKEGFLGMLVNGDKLLTLEKLLLTLETPAGWLELVLALAAFMAGLYVARRVYRRLFALHPERYDRFLPYASFRLVLPLAAQVLVIVSAGLWRLVLGEAPQLLPIASAMLFWLGLIRLATAMVRQALPKGRFESTTEHFLATLFWLGFVSWAIGVDTLAVDWLESIRFHVGKVEVNLYMILTGLLWVAIILVGSLWVSRIIESRVMKLTDIDLSLRIVFTKLARTVLLVAGVMVALPIIGIDLTVLSVFGGALGVGLGFGLQKIASNYVSGFIILLDRSIRIGDRLMIDNRTGYVTKITSRYVVLKTADGSEALVPNDTLIASTVINQSYSDKSIWTSVTVQVGYDSDLELVLRLLREAAVHPRVLHDPAPASFVTAFADSGINMELGFWVADPENGFLGLKSEINLAIWRAFKQHGITIPFPQREVRILAQASGDAA</sequence>
<dbReference type="AlphaFoldDB" id="B9Z8S4"/>
<comment type="similarity">
    <text evidence="2">Belongs to the MscS (TC 1.A.23) family.</text>
</comment>
<dbReference type="InterPro" id="IPR011014">
    <property type="entry name" value="MscS_channel_TM-2"/>
</dbReference>
<dbReference type="Gene3D" id="3.30.70.100">
    <property type="match status" value="1"/>
</dbReference>
<dbReference type="InterPro" id="IPR052702">
    <property type="entry name" value="MscS-like_channel"/>
</dbReference>
<reference evidence="10 11" key="1">
    <citation type="submission" date="2009-02" db="EMBL/GenBank/DDBJ databases">
        <title>Sequencing of the draft genome and assembly of Lutiella nitroferrum 2002.</title>
        <authorList>
            <consortium name="US DOE Joint Genome Institute (JGI-PGF)"/>
            <person name="Lucas S."/>
            <person name="Copeland A."/>
            <person name="Lapidus A."/>
            <person name="Glavina del Rio T."/>
            <person name="Tice H."/>
            <person name="Bruce D."/>
            <person name="Goodwin L."/>
            <person name="Pitluck S."/>
            <person name="Larimer F."/>
            <person name="Land M.L."/>
            <person name="Hauser L."/>
            <person name="Coates J.D."/>
        </authorList>
    </citation>
    <scope>NUCLEOTIDE SEQUENCE [LARGE SCALE GENOMIC DNA]</scope>
    <source>
        <strain evidence="10 11">2002</strain>
    </source>
</reference>
<gene>
    <name evidence="10" type="ORF">FuraDRAFT_3761</name>
</gene>
<dbReference type="PANTHER" id="PTHR30347">
    <property type="entry name" value="POTASSIUM CHANNEL RELATED"/>
    <property type="match status" value="1"/>
</dbReference>
<feature type="transmembrane region" description="Helical" evidence="7">
    <location>
        <begin position="184"/>
        <end position="206"/>
    </location>
</feature>
<feature type="domain" description="Mechanosensitive ion channel MscS C-terminal" evidence="9">
    <location>
        <begin position="348"/>
        <end position="429"/>
    </location>
</feature>
<evidence type="ECO:0000259" key="9">
    <source>
        <dbReference type="Pfam" id="PF21082"/>
    </source>
</evidence>
<accession>B9Z8S4</accession>
<evidence type="ECO:0000256" key="5">
    <source>
        <dbReference type="ARBA" id="ARBA00022989"/>
    </source>
</evidence>
<dbReference type="InterPro" id="IPR011066">
    <property type="entry name" value="MscS_channel_C_sf"/>
</dbReference>
<evidence type="ECO:0000313" key="10">
    <source>
        <dbReference type="EMBL" id="EEG06857.1"/>
    </source>
</evidence>
<proteinExistence type="inferred from homology"/>
<dbReference type="PANTHER" id="PTHR30347:SF1">
    <property type="entry name" value="MECHANOSENSITIVE CHANNEL MSCK"/>
    <property type="match status" value="1"/>
</dbReference>
<dbReference type="Gene3D" id="1.10.287.1260">
    <property type="match status" value="1"/>
</dbReference>
<organism evidence="10 11">
    <name type="scientific">Pseudogulbenkiania ferrooxidans 2002</name>
    <dbReference type="NCBI Taxonomy" id="279714"/>
    <lineage>
        <taxon>Bacteria</taxon>
        <taxon>Pseudomonadati</taxon>
        <taxon>Pseudomonadota</taxon>
        <taxon>Betaproteobacteria</taxon>
        <taxon>Neisseriales</taxon>
        <taxon>Chromobacteriaceae</taxon>
        <taxon>Pseudogulbenkiania</taxon>
    </lineage>
</organism>
<evidence type="ECO:0000256" key="6">
    <source>
        <dbReference type="ARBA" id="ARBA00023136"/>
    </source>
</evidence>
<name>B9Z8S4_9NEIS</name>
<dbReference type="EMBL" id="ACIS01000014">
    <property type="protein sequence ID" value="EEG06857.1"/>
    <property type="molecule type" value="Genomic_DNA"/>
</dbReference>
<keyword evidence="5 7" id="KW-1133">Transmembrane helix</keyword>
<dbReference type="Proteomes" id="UP000003165">
    <property type="component" value="Unassembled WGS sequence"/>
</dbReference>
<feature type="transmembrane region" description="Helical" evidence="7">
    <location>
        <begin position="39"/>
        <end position="58"/>
    </location>
</feature>
<dbReference type="eggNOG" id="COG3264">
    <property type="taxonomic scope" value="Bacteria"/>
</dbReference>
<evidence type="ECO:0000256" key="4">
    <source>
        <dbReference type="ARBA" id="ARBA00022692"/>
    </source>
</evidence>
<feature type="transmembrane region" description="Helical" evidence="7">
    <location>
        <begin position="148"/>
        <end position="172"/>
    </location>
</feature>
<dbReference type="Pfam" id="PF00924">
    <property type="entry name" value="MS_channel_2nd"/>
    <property type="match status" value="1"/>
</dbReference>
<dbReference type="Pfam" id="PF21082">
    <property type="entry name" value="MS_channel_3rd"/>
    <property type="match status" value="1"/>
</dbReference>